<accession>E0S975</accession>
<protein>
    <recommendedName>
        <fullName evidence="2">DUF5096 domain-containing protein</fullName>
    </recommendedName>
</protein>
<dbReference type="AlphaFoldDB" id="E0S975"/>
<name>E0S975_ENCIT</name>
<dbReference type="InterPro" id="IPR031512">
    <property type="entry name" value="DUF5096"/>
</dbReference>
<dbReference type="Proteomes" id="UP000002313">
    <property type="component" value="Chromosome IX"/>
</dbReference>
<dbReference type="GeneID" id="9698347"/>
<evidence type="ECO:0000313" key="3">
    <source>
        <dbReference type="EMBL" id="ADM12157.1"/>
    </source>
</evidence>
<dbReference type="OrthoDB" id="2192089at2759"/>
<evidence type="ECO:0000313" key="4">
    <source>
        <dbReference type="Proteomes" id="UP000002313"/>
    </source>
</evidence>
<organism evidence="3 4">
    <name type="scientific">Encephalitozoon intestinalis (strain ATCC 50506)</name>
    <name type="common">Microsporidian parasite</name>
    <name type="synonym">Septata intestinalis</name>
    <dbReference type="NCBI Taxonomy" id="876142"/>
    <lineage>
        <taxon>Eukaryota</taxon>
        <taxon>Fungi</taxon>
        <taxon>Fungi incertae sedis</taxon>
        <taxon>Microsporidia</taxon>
        <taxon>Unikaryonidae</taxon>
        <taxon>Encephalitozoon</taxon>
    </lineage>
</organism>
<reference evidence="3 4" key="2">
    <citation type="journal article" date="2012" name="Proc. Natl. Acad. Sci. U.S.A.">
        <title>Gain and loss of multiple functionally related, horizontally transferred genes in the reduced genomes of two microsporidian parasites.</title>
        <authorList>
            <person name="Pombert J.-F."/>
            <person name="Selman M."/>
            <person name="Burki F."/>
            <person name="Bardell F.T."/>
            <person name="Farinelli L."/>
            <person name="Solter L.F."/>
            <person name="Whitman D.W."/>
            <person name="Weiss L.M."/>
            <person name="Corradi N."/>
            <person name="Keeling P.J."/>
        </authorList>
    </citation>
    <scope>NUCLEOTIDE SEQUENCE [LARGE SCALE GENOMIC DNA]</scope>
    <source>
        <strain evidence="3 4">ATCC 50506</strain>
    </source>
</reference>
<dbReference type="VEuPathDB" id="MicrosporidiaDB:Eint_090270"/>
<dbReference type="HOGENOM" id="CLU_804352_0_0_1"/>
<dbReference type="RefSeq" id="XP_003073517.1">
    <property type="nucleotide sequence ID" value="XM_003073471.1"/>
</dbReference>
<feature type="domain" description="DUF5096" evidence="2">
    <location>
        <begin position="151"/>
        <end position="341"/>
    </location>
</feature>
<dbReference type="Pfam" id="PF17019">
    <property type="entry name" value="DUF5096"/>
    <property type="match status" value="1"/>
</dbReference>
<gene>
    <name evidence="3" type="ORF">Eint_090270</name>
</gene>
<evidence type="ECO:0000259" key="2">
    <source>
        <dbReference type="Pfam" id="PF17019"/>
    </source>
</evidence>
<dbReference type="EMBL" id="CP001950">
    <property type="protein sequence ID" value="ADM12157.1"/>
    <property type="molecule type" value="Genomic_DNA"/>
</dbReference>
<reference evidence="3 4" key="1">
    <citation type="journal article" date="2010" name="Nat. Commun.">
        <title>The complete sequence of the smallest known nuclear genome from the microsporidian Encephalitozoon intestinalis.</title>
        <authorList>
            <person name="Corradi N."/>
            <person name="Pombert J.-F."/>
            <person name="Farinelli L."/>
            <person name="Didier E.S."/>
            <person name="Keeling P.J."/>
        </authorList>
    </citation>
    <scope>NUCLEOTIDE SEQUENCE [LARGE SCALE GENOMIC DNA]</scope>
    <source>
        <strain evidence="3 4">ATCC 50506</strain>
    </source>
</reference>
<proteinExistence type="predicted"/>
<feature type="region of interest" description="Disordered" evidence="1">
    <location>
        <begin position="56"/>
        <end position="85"/>
    </location>
</feature>
<dbReference type="KEGG" id="ein:Eint_090270"/>
<feature type="compositionally biased region" description="Basic and acidic residues" evidence="1">
    <location>
        <begin position="107"/>
        <end position="131"/>
    </location>
</feature>
<keyword evidence="4" id="KW-1185">Reference proteome</keyword>
<sequence>MEDYIGIRLLFETSKGVISGMLRAVDENSGKLIIEDMNEMKDVLIEDIQRLEIAEESSPNLSVGHNSKEEKRLENTPSIDVDSKGMAGKVVSGKHLVGYSSRKENLDLVSEKSKSGQTDESRTSYENDDNVRSSSKVGSDRRRDGYNLETSEEDYYRMMGRAFSYFGPLEEEFCSIAARQTYRIFSTYFNNSSLRVEVFVAGDDVFSSIGFILGRLLLHTGKMSSIICNENLLRNTRYRQSYLNSGGVITNRPAPEPSIHIYSCNKSLVPAWARNNIRGSIYLDMPGHNSEEKETKIGLCFGSIPAYHRRFNGIVYFVDIEYPAPLYEEFGLQKPTRSKIHKVK</sequence>
<evidence type="ECO:0000256" key="1">
    <source>
        <dbReference type="SAM" id="MobiDB-lite"/>
    </source>
</evidence>
<feature type="region of interest" description="Disordered" evidence="1">
    <location>
        <begin position="107"/>
        <end position="146"/>
    </location>
</feature>